<sequence length="150" mass="16518">MDKVKRQHQLKVALAQIAIPAGIEIRAWGEEDFLAIQQLSSAEGWSSPVRRPDDALQAWQNSWPALVAVKDDVVIGFVRALTDGAITMYIADLAVDAQLRGSGIGRSLLETCHQLYPSARLDLLAADGSRAFYEACGFRLLSDGMRKSYR</sequence>
<dbReference type="RefSeq" id="WP_126550801.1">
    <property type="nucleotide sequence ID" value="NZ_BIFS01000001.1"/>
</dbReference>
<dbReference type="PANTHER" id="PTHR43626:SF4">
    <property type="entry name" value="GCN5-RELATED N-ACETYLTRANSFERASE 2, CHLOROPLASTIC"/>
    <property type="match status" value="1"/>
</dbReference>
<keyword evidence="2" id="KW-0012">Acyltransferase</keyword>
<dbReference type="SUPFAM" id="SSF55729">
    <property type="entry name" value="Acyl-CoA N-acyltransferases (Nat)"/>
    <property type="match status" value="1"/>
</dbReference>
<evidence type="ECO:0000256" key="2">
    <source>
        <dbReference type="ARBA" id="ARBA00023315"/>
    </source>
</evidence>
<dbReference type="CDD" id="cd04301">
    <property type="entry name" value="NAT_SF"/>
    <property type="match status" value="1"/>
</dbReference>
<organism evidence="4 5">
    <name type="scientific">Dictyobacter kobayashii</name>
    <dbReference type="NCBI Taxonomy" id="2014872"/>
    <lineage>
        <taxon>Bacteria</taxon>
        <taxon>Bacillati</taxon>
        <taxon>Chloroflexota</taxon>
        <taxon>Ktedonobacteria</taxon>
        <taxon>Ktedonobacterales</taxon>
        <taxon>Dictyobacteraceae</taxon>
        <taxon>Dictyobacter</taxon>
    </lineage>
</organism>
<evidence type="ECO:0000259" key="3">
    <source>
        <dbReference type="PROSITE" id="PS51186"/>
    </source>
</evidence>
<dbReference type="Gene3D" id="3.40.630.30">
    <property type="match status" value="1"/>
</dbReference>
<dbReference type="GO" id="GO:0005737">
    <property type="term" value="C:cytoplasm"/>
    <property type="evidence" value="ECO:0007669"/>
    <property type="project" value="TreeGrafter"/>
</dbReference>
<keyword evidence="1" id="KW-0808">Transferase</keyword>
<accession>A0A402AIT5</accession>
<dbReference type="InterPro" id="IPR016181">
    <property type="entry name" value="Acyl_CoA_acyltransferase"/>
</dbReference>
<reference evidence="5" key="1">
    <citation type="submission" date="2018-12" db="EMBL/GenBank/DDBJ databases">
        <title>Tengunoibacter tsumagoiensis gen. nov., sp. nov., Dictyobacter kobayashii sp. nov., D. alpinus sp. nov., and D. joshuensis sp. nov. and description of Dictyobacteraceae fam. nov. within the order Ktedonobacterales isolated from Tengu-no-mugimeshi.</title>
        <authorList>
            <person name="Wang C.M."/>
            <person name="Zheng Y."/>
            <person name="Sakai Y."/>
            <person name="Toyoda A."/>
            <person name="Minakuchi Y."/>
            <person name="Abe K."/>
            <person name="Yokota A."/>
            <person name="Yabe S."/>
        </authorList>
    </citation>
    <scope>NUCLEOTIDE SEQUENCE [LARGE SCALE GENOMIC DNA]</scope>
    <source>
        <strain evidence="5">Uno11</strain>
    </source>
</reference>
<dbReference type="EMBL" id="BIFS01000001">
    <property type="protein sequence ID" value="GCE19058.1"/>
    <property type="molecule type" value="Genomic_DNA"/>
</dbReference>
<evidence type="ECO:0000256" key="1">
    <source>
        <dbReference type="ARBA" id="ARBA00022679"/>
    </source>
</evidence>
<proteinExistence type="predicted"/>
<dbReference type="OrthoDB" id="3216107at2"/>
<dbReference type="Pfam" id="PF00583">
    <property type="entry name" value="Acetyltransf_1"/>
    <property type="match status" value="1"/>
</dbReference>
<dbReference type="Proteomes" id="UP000287188">
    <property type="component" value="Unassembled WGS sequence"/>
</dbReference>
<keyword evidence="5" id="KW-1185">Reference proteome</keyword>
<feature type="domain" description="N-acetyltransferase" evidence="3">
    <location>
        <begin position="23"/>
        <end position="150"/>
    </location>
</feature>
<dbReference type="GO" id="GO:0008080">
    <property type="term" value="F:N-acetyltransferase activity"/>
    <property type="evidence" value="ECO:0007669"/>
    <property type="project" value="InterPro"/>
</dbReference>
<comment type="caution">
    <text evidence="4">The sequence shown here is derived from an EMBL/GenBank/DDBJ whole genome shotgun (WGS) entry which is preliminary data.</text>
</comment>
<evidence type="ECO:0000313" key="4">
    <source>
        <dbReference type="EMBL" id="GCE19058.1"/>
    </source>
</evidence>
<gene>
    <name evidence="4" type="ORF">KDK_28580</name>
</gene>
<dbReference type="InterPro" id="IPR000182">
    <property type="entry name" value="GNAT_dom"/>
</dbReference>
<protein>
    <recommendedName>
        <fullName evidence="3">N-acetyltransferase domain-containing protein</fullName>
    </recommendedName>
</protein>
<dbReference type="PANTHER" id="PTHR43626">
    <property type="entry name" value="ACYL-COA N-ACYLTRANSFERASE"/>
    <property type="match status" value="1"/>
</dbReference>
<evidence type="ECO:0000313" key="5">
    <source>
        <dbReference type="Proteomes" id="UP000287188"/>
    </source>
</evidence>
<dbReference type="PROSITE" id="PS51186">
    <property type="entry name" value="GNAT"/>
    <property type="match status" value="1"/>
</dbReference>
<dbReference type="AlphaFoldDB" id="A0A402AIT5"/>
<name>A0A402AIT5_9CHLR</name>
<dbReference type="InterPro" id="IPR045039">
    <property type="entry name" value="NSI-like"/>
</dbReference>